<gene>
    <name evidence="3" type="ORF">ACFQ5M_06825</name>
</gene>
<dbReference type="EMBL" id="JBHTOP010000022">
    <property type="protein sequence ID" value="MFD1671799.1"/>
    <property type="molecule type" value="Genomic_DNA"/>
</dbReference>
<dbReference type="Gene3D" id="3.40.50.2000">
    <property type="entry name" value="Glycogen Phosphorylase B"/>
    <property type="match status" value="2"/>
</dbReference>
<protein>
    <submittedName>
        <fullName evidence="3">Glycosyltransferase family 4 protein</fullName>
        <ecNumber evidence="3">2.4.-.-</ecNumber>
    </submittedName>
</protein>
<dbReference type="InterPro" id="IPR028098">
    <property type="entry name" value="Glyco_trans_4-like_N"/>
</dbReference>
<dbReference type="PANTHER" id="PTHR45947:SF3">
    <property type="entry name" value="SULFOQUINOVOSYL TRANSFERASE SQD2"/>
    <property type="match status" value="1"/>
</dbReference>
<feature type="domain" description="Glycosyltransferase subfamily 4-like N-terminal" evidence="2">
    <location>
        <begin position="92"/>
        <end position="197"/>
    </location>
</feature>
<dbReference type="InterPro" id="IPR001296">
    <property type="entry name" value="Glyco_trans_1"/>
</dbReference>
<dbReference type="EC" id="2.4.-.-" evidence="3"/>
<dbReference type="GO" id="GO:0016757">
    <property type="term" value="F:glycosyltransferase activity"/>
    <property type="evidence" value="ECO:0007669"/>
    <property type="project" value="UniProtKB-KW"/>
</dbReference>
<organism evidence="3 4">
    <name type="scientific">Agrilactobacillus yilanensis</name>
    <dbReference type="NCBI Taxonomy" id="2485997"/>
    <lineage>
        <taxon>Bacteria</taxon>
        <taxon>Bacillati</taxon>
        <taxon>Bacillota</taxon>
        <taxon>Bacilli</taxon>
        <taxon>Lactobacillales</taxon>
        <taxon>Lactobacillaceae</taxon>
        <taxon>Agrilactobacillus</taxon>
    </lineage>
</organism>
<dbReference type="InterPro" id="IPR050194">
    <property type="entry name" value="Glycosyltransferase_grp1"/>
</dbReference>
<dbReference type="Pfam" id="PF13439">
    <property type="entry name" value="Glyco_transf_4"/>
    <property type="match status" value="1"/>
</dbReference>
<sequence>MMRILHVQAQLPAKTGSGVYFANVIKGLKTYDQACLYGSFGDFEFDLLPKDRQYAVKFPNETCEFPLPGMSDVMPYESTVYGEMTPAMIADWQFVFRQKLRQAVNQFKPDIIFCHHLWLLTALVRQEYPNLPIYAFCHGTDLRQAHQHPDLLARYVLDLNGLTRVFALSHDQVPAIQETYHISKARITVLGGGFDPEIFYPKEKFKKESIDIIYAGKIAEAKGIYALAEAFGQISDQFPEAQLHLIGNPAPEAHQRLTPYFKNSQIKLYNVVDQPSLATIFRQADIFTLPSYYEGLGLVNIEALACGLRVVTTEIPALKEQLGSVVNDSGVISYVSLPGLVDQDKPVKADLPAFYQRLAQALAAQIEACRQQVPFSDTVQQAVLESSWPQLIQRIEQKIIQ</sequence>
<dbReference type="SUPFAM" id="SSF53756">
    <property type="entry name" value="UDP-Glycosyltransferase/glycogen phosphorylase"/>
    <property type="match status" value="1"/>
</dbReference>
<accession>A0ABW4J7Z5</accession>
<reference evidence="4" key="1">
    <citation type="journal article" date="2019" name="Int. J. Syst. Evol. Microbiol.">
        <title>The Global Catalogue of Microorganisms (GCM) 10K type strain sequencing project: providing services to taxonomists for standard genome sequencing and annotation.</title>
        <authorList>
            <consortium name="The Broad Institute Genomics Platform"/>
            <consortium name="The Broad Institute Genome Sequencing Center for Infectious Disease"/>
            <person name="Wu L."/>
            <person name="Ma J."/>
        </authorList>
    </citation>
    <scope>NUCLEOTIDE SEQUENCE [LARGE SCALE GENOMIC DNA]</scope>
    <source>
        <strain evidence="4">CCM 8896</strain>
    </source>
</reference>
<dbReference type="Pfam" id="PF00534">
    <property type="entry name" value="Glycos_transf_1"/>
    <property type="match status" value="1"/>
</dbReference>
<keyword evidence="3" id="KW-0328">Glycosyltransferase</keyword>
<keyword evidence="4" id="KW-1185">Reference proteome</keyword>
<feature type="domain" description="Glycosyl transferase family 1" evidence="1">
    <location>
        <begin position="201"/>
        <end position="326"/>
    </location>
</feature>
<evidence type="ECO:0000313" key="3">
    <source>
        <dbReference type="EMBL" id="MFD1671799.1"/>
    </source>
</evidence>
<dbReference type="PANTHER" id="PTHR45947">
    <property type="entry name" value="SULFOQUINOVOSYL TRANSFERASE SQD2"/>
    <property type="match status" value="1"/>
</dbReference>
<dbReference type="CDD" id="cd03801">
    <property type="entry name" value="GT4_PimA-like"/>
    <property type="match status" value="1"/>
</dbReference>
<dbReference type="Proteomes" id="UP001597267">
    <property type="component" value="Unassembled WGS sequence"/>
</dbReference>
<keyword evidence="3" id="KW-0808">Transferase</keyword>
<proteinExistence type="predicted"/>
<name>A0ABW4J7Z5_9LACO</name>
<comment type="caution">
    <text evidence="3">The sequence shown here is derived from an EMBL/GenBank/DDBJ whole genome shotgun (WGS) entry which is preliminary data.</text>
</comment>
<evidence type="ECO:0000259" key="2">
    <source>
        <dbReference type="Pfam" id="PF13439"/>
    </source>
</evidence>
<evidence type="ECO:0000313" key="4">
    <source>
        <dbReference type="Proteomes" id="UP001597267"/>
    </source>
</evidence>
<evidence type="ECO:0000259" key="1">
    <source>
        <dbReference type="Pfam" id="PF00534"/>
    </source>
</evidence>